<organism evidence="9 10">
    <name type="scientific">Pogonomyrmex barbatus</name>
    <name type="common">red harvester ant</name>
    <dbReference type="NCBI Taxonomy" id="144034"/>
    <lineage>
        <taxon>Eukaryota</taxon>
        <taxon>Metazoa</taxon>
        <taxon>Ecdysozoa</taxon>
        <taxon>Arthropoda</taxon>
        <taxon>Hexapoda</taxon>
        <taxon>Insecta</taxon>
        <taxon>Pterygota</taxon>
        <taxon>Neoptera</taxon>
        <taxon>Endopterygota</taxon>
        <taxon>Hymenoptera</taxon>
        <taxon>Apocrita</taxon>
        <taxon>Aculeata</taxon>
        <taxon>Formicoidea</taxon>
        <taxon>Formicidae</taxon>
        <taxon>Myrmicinae</taxon>
        <taxon>Pogonomyrmex</taxon>
    </lineage>
</organism>
<dbReference type="FunFam" id="3.30.40.10:FF:000188">
    <property type="entry name" value="RING finger and CHY zinc finger domain-containing protein 1"/>
    <property type="match status" value="1"/>
</dbReference>
<reference evidence="10" key="1">
    <citation type="submission" date="2025-08" db="UniProtKB">
        <authorList>
            <consortium name="RefSeq"/>
        </authorList>
    </citation>
    <scope>IDENTIFICATION</scope>
</reference>
<sequence length="390" mass="43190">MRPTGKSIGIRYVGMQNGDSEETCASAGRDDEMPSNGGAEEAAGDRDGEVSAHDGADERAADCEDGDPSRSTDAEHEDDAEEAVAAEAGADQENRDCKEARKSVKKGDCVWTMYLPSTSGKETLAISKNNYGCEHYKRKSKFVTPCCNKVYTCRFCHDEQETHTVNRKEVTELICVLCDTRQPVQATCQNCHCQFGKYTCLECNLFDDEDKNQYHCDGCGICRVGGRDKFFHCAKCNMCLPIQLQNGHTCIENVSHSNCPVCLEDIHTSRIPCHIPDCGHLLHRMCFEELLNSGHYACPSCQVSLLDMTDLWKYLDAEVSLTPMPEEYNDCKTDILCKDCHEESTVKFHIVGLKCLNCGSYNTCRIKGSPCSDPDALNEAAGITEEKEGS</sequence>
<evidence type="ECO:0000259" key="7">
    <source>
        <dbReference type="PROSITE" id="PS51266"/>
    </source>
</evidence>
<dbReference type="PANTHER" id="PTHR21319">
    <property type="entry name" value="RING FINGER AND CHY ZINC FINGER DOMAIN-CONTAINING PROTEIN 1"/>
    <property type="match status" value="1"/>
</dbReference>
<dbReference type="Pfam" id="PF14599">
    <property type="entry name" value="zinc_ribbon_6"/>
    <property type="match status" value="1"/>
</dbReference>
<keyword evidence="2 4" id="KW-0863">Zinc-finger</keyword>
<dbReference type="PANTHER" id="PTHR21319:SF53">
    <property type="entry name" value="RING FINGER AND CHY ZINC FINGER DOMAIN-CONTAINING PROTEIN 1"/>
    <property type="match status" value="1"/>
</dbReference>
<evidence type="ECO:0000259" key="6">
    <source>
        <dbReference type="PROSITE" id="PS50089"/>
    </source>
</evidence>
<dbReference type="PROSITE" id="PS51266">
    <property type="entry name" value="ZF_CHY"/>
    <property type="match status" value="1"/>
</dbReference>
<dbReference type="KEGG" id="pbar:105430246"/>
<feature type="compositionally biased region" description="Basic and acidic residues" evidence="5">
    <location>
        <begin position="43"/>
        <end position="74"/>
    </location>
</feature>
<evidence type="ECO:0000313" key="10">
    <source>
        <dbReference type="RefSeq" id="XP_011642016.1"/>
    </source>
</evidence>
<dbReference type="Pfam" id="PF05495">
    <property type="entry name" value="zf-CHY"/>
    <property type="match status" value="1"/>
</dbReference>
<dbReference type="InterPro" id="IPR001841">
    <property type="entry name" value="Znf_RING"/>
</dbReference>
<dbReference type="InterPro" id="IPR017921">
    <property type="entry name" value="Znf_CTCHY"/>
</dbReference>
<proteinExistence type="predicted"/>
<dbReference type="InterPro" id="IPR037275">
    <property type="entry name" value="Znf_CTCHY_sf"/>
</dbReference>
<dbReference type="InterPro" id="IPR013083">
    <property type="entry name" value="Znf_RING/FYVE/PHD"/>
</dbReference>
<dbReference type="AlphaFoldDB" id="A0A6I9WQX7"/>
<keyword evidence="1" id="KW-0479">Metal-binding</keyword>
<dbReference type="GO" id="GO:0016567">
    <property type="term" value="P:protein ubiquitination"/>
    <property type="evidence" value="ECO:0007669"/>
    <property type="project" value="TreeGrafter"/>
</dbReference>
<evidence type="ECO:0000256" key="4">
    <source>
        <dbReference type="PROSITE-ProRule" id="PRU00601"/>
    </source>
</evidence>
<evidence type="ECO:0000313" key="9">
    <source>
        <dbReference type="Proteomes" id="UP000504615"/>
    </source>
</evidence>
<dbReference type="OrthoDB" id="411372at2759"/>
<dbReference type="SMART" id="SM00184">
    <property type="entry name" value="RING"/>
    <property type="match status" value="1"/>
</dbReference>
<name>A0A6I9WQX7_9HYME</name>
<dbReference type="SUPFAM" id="SSF57850">
    <property type="entry name" value="RING/U-box"/>
    <property type="match status" value="1"/>
</dbReference>
<gene>
    <name evidence="10" type="primary">LOC105430246</name>
</gene>
<feature type="domain" description="CHY-type" evidence="7">
    <location>
        <begin position="126"/>
        <end position="195"/>
    </location>
</feature>
<dbReference type="RefSeq" id="XP_011642016.1">
    <property type="nucleotide sequence ID" value="XM_011643714.2"/>
</dbReference>
<dbReference type="InterPro" id="IPR008913">
    <property type="entry name" value="Znf_CHY"/>
</dbReference>
<evidence type="ECO:0000256" key="5">
    <source>
        <dbReference type="SAM" id="MobiDB-lite"/>
    </source>
</evidence>
<evidence type="ECO:0000259" key="8">
    <source>
        <dbReference type="PROSITE" id="PS51270"/>
    </source>
</evidence>
<dbReference type="InterPro" id="IPR039512">
    <property type="entry name" value="RCHY1_zinc-ribbon"/>
</dbReference>
<feature type="domain" description="RING-type" evidence="6">
    <location>
        <begin position="259"/>
        <end position="302"/>
    </location>
</feature>
<dbReference type="GO" id="GO:0008270">
    <property type="term" value="F:zinc ion binding"/>
    <property type="evidence" value="ECO:0007669"/>
    <property type="project" value="UniProtKB-KW"/>
</dbReference>
<keyword evidence="3" id="KW-0862">Zinc</keyword>
<dbReference type="GO" id="GO:0061630">
    <property type="term" value="F:ubiquitin protein ligase activity"/>
    <property type="evidence" value="ECO:0007669"/>
    <property type="project" value="TreeGrafter"/>
</dbReference>
<evidence type="ECO:0000256" key="3">
    <source>
        <dbReference type="ARBA" id="ARBA00022833"/>
    </source>
</evidence>
<feature type="region of interest" description="Disordered" evidence="5">
    <location>
        <begin position="1"/>
        <end position="99"/>
    </location>
</feature>
<dbReference type="SUPFAM" id="SSF161245">
    <property type="entry name" value="Zinc hairpin stack"/>
    <property type="match status" value="1"/>
</dbReference>
<dbReference type="PROSITE" id="PS51270">
    <property type="entry name" value="ZF_CTCHY"/>
    <property type="match status" value="1"/>
</dbReference>
<dbReference type="Gene3D" id="3.30.40.10">
    <property type="entry name" value="Zinc/RING finger domain, C3HC4 (zinc finger)"/>
    <property type="match status" value="1"/>
</dbReference>
<dbReference type="GeneID" id="105430246"/>
<dbReference type="CTD" id="25898"/>
<dbReference type="CDD" id="cd16464">
    <property type="entry name" value="RING-H2_Pirh2-like"/>
    <property type="match status" value="1"/>
</dbReference>
<keyword evidence="9" id="KW-1185">Reference proteome</keyword>
<dbReference type="InterPro" id="IPR037274">
    <property type="entry name" value="Znf_CHY_sf"/>
</dbReference>
<dbReference type="GO" id="GO:0006511">
    <property type="term" value="P:ubiquitin-dependent protein catabolic process"/>
    <property type="evidence" value="ECO:0007669"/>
    <property type="project" value="TreeGrafter"/>
</dbReference>
<evidence type="ECO:0000256" key="2">
    <source>
        <dbReference type="ARBA" id="ARBA00022771"/>
    </source>
</evidence>
<dbReference type="SUPFAM" id="SSF161219">
    <property type="entry name" value="CHY zinc finger-like"/>
    <property type="match status" value="1"/>
</dbReference>
<dbReference type="Gene3D" id="2.20.28.10">
    <property type="match status" value="1"/>
</dbReference>
<dbReference type="PROSITE" id="PS50089">
    <property type="entry name" value="ZF_RING_2"/>
    <property type="match status" value="1"/>
</dbReference>
<accession>A0A6I9WQX7</accession>
<dbReference type="Proteomes" id="UP000504615">
    <property type="component" value="Unplaced"/>
</dbReference>
<evidence type="ECO:0000256" key="1">
    <source>
        <dbReference type="ARBA" id="ARBA00022723"/>
    </source>
</evidence>
<dbReference type="GO" id="GO:0005634">
    <property type="term" value="C:nucleus"/>
    <property type="evidence" value="ECO:0007669"/>
    <property type="project" value="TreeGrafter"/>
</dbReference>
<feature type="compositionally biased region" description="Acidic residues" evidence="5">
    <location>
        <begin position="75"/>
        <end position="84"/>
    </location>
</feature>
<protein>
    <submittedName>
        <fullName evidence="10">RING finger and CHY zinc finger domain-containing protein 1</fullName>
    </submittedName>
</protein>
<dbReference type="Pfam" id="PF13639">
    <property type="entry name" value="zf-RING_2"/>
    <property type="match status" value="1"/>
</dbReference>
<feature type="domain" description="CTCHY-type" evidence="8">
    <location>
        <begin position="195"/>
        <end position="258"/>
    </location>
</feature>